<comment type="caution">
    <text evidence="6">The sequence shown here is derived from an EMBL/GenBank/DDBJ whole genome shotgun (WGS) entry which is preliminary data.</text>
</comment>
<dbReference type="Gene3D" id="2.40.290.10">
    <property type="match status" value="1"/>
</dbReference>
<dbReference type="SMART" id="SM00559">
    <property type="entry name" value="Ku78"/>
    <property type="match status" value="1"/>
</dbReference>
<dbReference type="NCBIfam" id="TIGR02772">
    <property type="entry name" value="Ku_bact"/>
    <property type="match status" value="1"/>
</dbReference>
<dbReference type="InterPro" id="IPR006164">
    <property type="entry name" value="DNA_bd_Ku70/Ku80"/>
</dbReference>
<dbReference type="CDD" id="cd00789">
    <property type="entry name" value="KU_like"/>
    <property type="match status" value="1"/>
</dbReference>
<evidence type="ECO:0000256" key="2">
    <source>
        <dbReference type="ARBA" id="ARBA00023172"/>
    </source>
</evidence>
<evidence type="ECO:0000259" key="5">
    <source>
        <dbReference type="SMART" id="SM00559"/>
    </source>
</evidence>
<dbReference type="GO" id="GO:0003690">
    <property type="term" value="F:double-stranded DNA binding"/>
    <property type="evidence" value="ECO:0007669"/>
    <property type="project" value="UniProtKB-UniRule"/>
</dbReference>
<organism evidence="6 7">
    <name type="scientific">Spinactinospora alkalitolerans</name>
    <dbReference type="NCBI Taxonomy" id="687207"/>
    <lineage>
        <taxon>Bacteria</taxon>
        <taxon>Bacillati</taxon>
        <taxon>Actinomycetota</taxon>
        <taxon>Actinomycetes</taxon>
        <taxon>Streptosporangiales</taxon>
        <taxon>Nocardiopsidaceae</taxon>
        <taxon>Spinactinospora</taxon>
    </lineage>
</organism>
<comment type="similarity">
    <text evidence="3">Belongs to the prokaryotic Ku family.</text>
</comment>
<dbReference type="InterPro" id="IPR016194">
    <property type="entry name" value="SPOC-like_C_dom_sf"/>
</dbReference>
<evidence type="ECO:0000256" key="3">
    <source>
        <dbReference type="HAMAP-Rule" id="MF_01875"/>
    </source>
</evidence>
<dbReference type="InterPro" id="IPR009187">
    <property type="entry name" value="Prok_Ku"/>
</dbReference>
<proteinExistence type="inferred from homology"/>
<sequence length="327" mass="36259">MARPIWTGALSFGLVSVPVGLYPATAGRTPGFHQIERGTSDRIRYRRVNERTGKEVPYRDVVRGARTESGGYVVLEAADLESVAPDRSRSLDIDAFVPADEVEPIHRDRTYYLAPNSTEAPKVYALLCSALERSGRLGLSSLVLQDRRHLALIGPQNGALTLTTLFYADEVRAPEEVLASMPDGSGLSGHEVEMAVRLVEAMGGHWRPEEHRDVHRERLEALIAAKSRGKPVKRPAAPPPRETNVVDLMEALRSSIHRDGGAQRGRARDRVDGAGDREPRLKDMSKRELSRLATSLDVPGRSKMDRAELEEAVRKARRRSARRRKAS</sequence>
<dbReference type="PIRSF" id="PIRSF006493">
    <property type="entry name" value="Prok_Ku"/>
    <property type="match status" value="1"/>
</dbReference>
<feature type="compositionally biased region" description="Basic and acidic residues" evidence="4">
    <location>
        <begin position="256"/>
        <end position="290"/>
    </location>
</feature>
<name>A0A852TYL8_9ACTN</name>
<feature type="compositionally biased region" description="Basic residues" evidence="4">
    <location>
        <begin position="315"/>
        <end position="327"/>
    </location>
</feature>
<evidence type="ECO:0000256" key="4">
    <source>
        <dbReference type="SAM" id="MobiDB-lite"/>
    </source>
</evidence>
<keyword evidence="7" id="KW-1185">Reference proteome</keyword>
<dbReference type="Pfam" id="PF02735">
    <property type="entry name" value="Ku"/>
    <property type="match status" value="1"/>
</dbReference>
<protein>
    <recommendedName>
        <fullName evidence="3">Non-homologous end joining protein Ku</fullName>
    </recommendedName>
</protein>
<dbReference type="SUPFAM" id="SSF100939">
    <property type="entry name" value="SPOC domain-like"/>
    <property type="match status" value="1"/>
</dbReference>
<comment type="subunit">
    <text evidence="3">Homodimer. Interacts with LigD.</text>
</comment>
<dbReference type="RefSeq" id="WP_179643939.1">
    <property type="nucleotide sequence ID" value="NZ_BAAAYY010000016.1"/>
</dbReference>
<keyword evidence="2 3" id="KW-0233">DNA recombination</keyword>
<accession>A0A852TYL8</accession>
<evidence type="ECO:0000256" key="1">
    <source>
        <dbReference type="ARBA" id="ARBA00023125"/>
    </source>
</evidence>
<feature type="compositionally biased region" description="Basic and acidic residues" evidence="4">
    <location>
        <begin position="300"/>
        <end position="314"/>
    </location>
</feature>
<feature type="region of interest" description="Disordered" evidence="4">
    <location>
        <begin position="255"/>
        <end position="327"/>
    </location>
</feature>
<dbReference type="AlphaFoldDB" id="A0A852TYL8"/>
<evidence type="ECO:0000313" key="6">
    <source>
        <dbReference type="EMBL" id="NYE48092.1"/>
    </source>
</evidence>
<dbReference type="HAMAP" id="MF_01875">
    <property type="entry name" value="Prokaryotic_Ku"/>
    <property type="match status" value="1"/>
</dbReference>
<dbReference type="PANTHER" id="PTHR41251:SF1">
    <property type="entry name" value="NON-HOMOLOGOUS END JOINING PROTEIN KU"/>
    <property type="match status" value="1"/>
</dbReference>
<dbReference type="EMBL" id="JACCCC010000001">
    <property type="protein sequence ID" value="NYE48092.1"/>
    <property type="molecule type" value="Genomic_DNA"/>
</dbReference>
<dbReference type="GO" id="GO:0006310">
    <property type="term" value="P:DNA recombination"/>
    <property type="evidence" value="ECO:0007669"/>
    <property type="project" value="UniProtKB-KW"/>
</dbReference>
<dbReference type="GO" id="GO:0006303">
    <property type="term" value="P:double-strand break repair via nonhomologous end joining"/>
    <property type="evidence" value="ECO:0007669"/>
    <property type="project" value="UniProtKB-UniRule"/>
</dbReference>
<dbReference type="Proteomes" id="UP000589036">
    <property type="component" value="Unassembled WGS sequence"/>
</dbReference>
<keyword evidence="3" id="KW-0227">DNA damage</keyword>
<keyword evidence="1 3" id="KW-0238">DNA-binding</keyword>
<keyword evidence="3" id="KW-0234">DNA repair</keyword>
<feature type="domain" description="Ku" evidence="5">
    <location>
        <begin position="53"/>
        <end position="182"/>
    </location>
</feature>
<gene>
    <name evidence="3" type="primary">ku</name>
    <name evidence="6" type="ORF">HDA32_003212</name>
</gene>
<reference evidence="6 7" key="1">
    <citation type="submission" date="2020-07" db="EMBL/GenBank/DDBJ databases">
        <title>Sequencing the genomes of 1000 actinobacteria strains.</title>
        <authorList>
            <person name="Klenk H.-P."/>
        </authorList>
    </citation>
    <scope>NUCLEOTIDE SEQUENCE [LARGE SCALE GENOMIC DNA]</scope>
    <source>
        <strain evidence="6 7">CXB654</strain>
    </source>
</reference>
<evidence type="ECO:0000313" key="7">
    <source>
        <dbReference type="Proteomes" id="UP000589036"/>
    </source>
</evidence>
<comment type="function">
    <text evidence="3">With LigD forms a non-homologous end joining (NHEJ) DNA repair enzyme, which repairs dsDNA breaks with reduced fidelity. Binds linear dsDNA with 5'- and 3'- overhangs but not closed circular dsDNA nor ssDNA. Recruits and stimulates the ligase activity of LigD.</text>
</comment>
<dbReference type="PANTHER" id="PTHR41251">
    <property type="entry name" value="NON-HOMOLOGOUS END JOINING PROTEIN KU"/>
    <property type="match status" value="1"/>
</dbReference>